<reference evidence="2" key="1">
    <citation type="submission" date="2021-01" db="EMBL/GenBank/DDBJ databases">
        <authorList>
            <person name="Corre E."/>
            <person name="Pelletier E."/>
            <person name="Niang G."/>
            <person name="Scheremetjew M."/>
            <person name="Finn R."/>
            <person name="Kale V."/>
            <person name="Holt S."/>
            <person name="Cochrane G."/>
            <person name="Meng A."/>
            <person name="Brown T."/>
            <person name="Cohen L."/>
        </authorList>
    </citation>
    <scope>NUCLEOTIDE SEQUENCE</scope>
    <source>
        <strain evidence="2">CCMP3107</strain>
    </source>
</reference>
<dbReference type="EMBL" id="HBIU01010383">
    <property type="protein sequence ID" value="CAE0625717.1"/>
    <property type="molecule type" value="Transcribed_RNA"/>
</dbReference>
<name>A0A7S3XL10_HETAK</name>
<gene>
    <name evidence="2" type="ORF">HAKA00212_LOCUS4388</name>
</gene>
<organism evidence="2">
    <name type="scientific">Heterosigma akashiwo</name>
    <name type="common">Chromophytic alga</name>
    <name type="synonym">Heterosigma carterae</name>
    <dbReference type="NCBI Taxonomy" id="2829"/>
    <lineage>
        <taxon>Eukaryota</taxon>
        <taxon>Sar</taxon>
        <taxon>Stramenopiles</taxon>
        <taxon>Ochrophyta</taxon>
        <taxon>Raphidophyceae</taxon>
        <taxon>Chattonellales</taxon>
        <taxon>Chattonellaceae</taxon>
        <taxon>Heterosigma</taxon>
    </lineage>
</organism>
<feature type="region of interest" description="Disordered" evidence="1">
    <location>
        <begin position="37"/>
        <end position="61"/>
    </location>
</feature>
<sequence>MFLLKPLCWRAIAGCPFPSIFLNQGGRGPFETEVRKQAAASTIREASDPSPGAKPPSGAKKSACAGAATAIKEEAQCSPVLKVKEVEVKASMPAVVIKGAASRPAAMAQRVEPAPGPTATVIVKREPAPAAPAPASPAQAAAAAAAG</sequence>
<proteinExistence type="predicted"/>
<protein>
    <submittedName>
        <fullName evidence="2">Uncharacterized protein</fullName>
    </submittedName>
</protein>
<accession>A0A7S3XL10</accession>
<evidence type="ECO:0000256" key="1">
    <source>
        <dbReference type="SAM" id="MobiDB-lite"/>
    </source>
</evidence>
<feature type="compositionally biased region" description="Low complexity" evidence="1">
    <location>
        <begin position="136"/>
        <end position="147"/>
    </location>
</feature>
<evidence type="ECO:0000313" key="2">
    <source>
        <dbReference type="EMBL" id="CAE0625717.1"/>
    </source>
</evidence>
<dbReference type="AlphaFoldDB" id="A0A7S3XL10"/>
<feature type="region of interest" description="Disordered" evidence="1">
    <location>
        <begin position="127"/>
        <end position="147"/>
    </location>
</feature>